<comment type="caution">
    <text evidence="2">The sequence shown here is derived from an EMBL/GenBank/DDBJ whole genome shotgun (WGS) entry which is preliminary data.</text>
</comment>
<reference evidence="2 3" key="1">
    <citation type="submission" date="2017-01" db="EMBL/GenBank/DDBJ databases">
        <authorList>
            <person name="Mah S.A."/>
            <person name="Swanson W.J."/>
            <person name="Moy G.W."/>
            <person name="Vacquier V.D."/>
        </authorList>
    </citation>
    <scope>NUCLEOTIDE SEQUENCE [LARGE SCALE GENOMIC DNA]</scope>
    <source>
        <strain evidence="2 3">GSMNP</strain>
    </source>
</reference>
<dbReference type="AlphaFoldDB" id="A0A1R1XX67"/>
<name>A0A1R1XX67_9FUNG</name>
<dbReference type="EMBL" id="LSSN01001554">
    <property type="protein sequence ID" value="OMJ19208.1"/>
    <property type="molecule type" value="Genomic_DNA"/>
</dbReference>
<accession>A0A1R1XX67</accession>
<dbReference type="EMBL" id="LSSN01003142">
    <property type="protein sequence ID" value="OMJ14256.1"/>
    <property type="molecule type" value="Genomic_DNA"/>
</dbReference>
<organism evidence="2 3">
    <name type="scientific">Smittium culicis</name>
    <dbReference type="NCBI Taxonomy" id="133412"/>
    <lineage>
        <taxon>Eukaryota</taxon>
        <taxon>Fungi</taxon>
        <taxon>Fungi incertae sedis</taxon>
        <taxon>Zoopagomycota</taxon>
        <taxon>Kickxellomycotina</taxon>
        <taxon>Harpellomycetes</taxon>
        <taxon>Harpellales</taxon>
        <taxon>Legeriomycetaceae</taxon>
        <taxon>Smittium</taxon>
    </lineage>
</organism>
<dbReference type="Proteomes" id="UP000187283">
    <property type="component" value="Unassembled WGS sequence"/>
</dbReference>
<gene>
    <name evidence="2" type="ORF">AYI70_g4869</name>
    <name evidence="1" type="ORF">AYI70_g8006</name>
</gene>
<proteinExistence type="predicted"/>
<protein>
    <submittedName>
        <fullName evidence="2">Uncharacterized protein</fullName>
    </submittedName>
</protein>
<evidence type="ECO:0000313" key="2">
    <source>
        <dbReference type="EMBL" id="OMJ19208.1"/>
    </source>
</evidence>
<evidence type="ECO:0000313" key="1">
    <source>
        <dbReference type="EMBL" id="OMJ14256.1"/>
    </source>
</evidence>
<evidence type="ECO:0000313" key="3">
    <source>
        <dbReference type="Proteomes" id="UP000187283"/>
    </source>
</evidence>
<sequence length="106" mass="12030">MNPNPNNQHTVGNPTYATIAKKGNLPLYEKIKFVRRCENGQKHKQVSVIGWITGSESKQARILCVGSSSLKLGCSIQEYSDEWEIKAEEILDKYGDIPMNTEMDWK</sequence>
<dbReference type="OrthoDB" id="5660327at2759"/>
<keyword evidence="3" id="KW-1185">Reference proteome</keyword>